<proteinExistence type="predicted"/>
<dbReference type="Pfam" id="PF09393">
    <property type="entry name" value="DUF2001"/>
    <property type="match status" value="1"/>
</dbReference>
<dbReference type="InterPro" id="IPR018989">
    <property type="entry name" value="DUF2001"/>
</dbReference>
<organism evidence="1 2">
    <name type="scientific">Hungatella hathewayi</name>
    <dbReference type="NCBI Taxonomy" id="154046"/>
    <lineage>
        <taxon>Bacteria</taxon>
        <taxon>Bacillati</taxon>
        <taxon>Bacillota</taxon>
        <taxon>Clostridia</taxon>
        <taxon>Lachnospirales</taxon>
        <taxon>Lachnospiraceae</taxon>
        <taxon>Hungatella</taxon>
    </lineage>
</organism>
<dbReference type="AlphaFoldDB" id="A0AA37JGB9"/>
<dbReference type="Proteomes" id="UP001055091">
    <property type="component" value="Unassembled WGS sequence"/>
</dbReference>
<evidence type="ECO:0000313" key="2">
    <source>
        <dbReference type="Proteomes" id="UP001055091"/>
    </source>
</evidence>
<dbReference type="InterPro" id="IPR038628">
    <property type="entry name" value="XkdM-like_sf"/>
</dbReference>
<dbReference type="RefSeq" id="WP_244052273.1">
    <property type="nucleotide sequence ID" value="NZ_BQNJ01000001.1"/>
</dbReference>
<accession>A0AA37JGB9</accession>
<reference evidence="1" key="1">
    <citation type="submission" date="2022-01" db="EMBL/GenBank/DDBJ databases">
        <title>Novel bile acid biosynthetic pathways are enriched in the microbiome of centenarians.</title>
        <authorList>
            <person name="Sato Y."/>
            <person name="Atarashi K."/>
            <person name="Plichta R.D."/>
            <person name="Arai Y."/>
            <person name="Sasajima S."/>
            <person name="Kearney M.S."/>
            <person name="Suda W."/>
            <person name="Takeshita K."/>
            <person name="Sasaki T."/>
            <person name="Okamoto S."/>
            <person name="Skelly N.A."/>
            <person name="Okamura Y."/>
            <person name="Vlamakis H."/>
            <person name="Li Y."/>
            <person name="Tanoue T."/>
            <person name="Takei H."/>
            <person name="Nittono H."/>
            <person name="Narushima S."/>
            <person name="Irie J."/>
            <person name="Itoh H."/>
            <person name="Moriya K."/>
            <person name="Sugiura Y."/>
            <person name="Suematsu M."/>
            <person name="Moritoki N."/>
            <person name="Shibata S."/>
            <person name="Littman R.D."/>
            <person name="Fischbach A.M."/>
            <person name="Uwamino Y."/>
            <person name="Inoue T."/>
            <person name="Honda A."/>
            <person name="Hattori M."/>
            <person name="Murai T."/>
            <person name="Xavier J.R."/>
            <person name="Hirose N."/>
            <person name="Honda K."/>
        </authorList>
    </citation>
    <scope>NUCLEOTIDE SEQUENCE</scope>
    <source>
        <strain evidence="1">CE91-St55</strain>
    </source>
</reference>
<protein>
    <submittedName>
        <fullName evidence="1">Phage portal protein</fullName>
    </submittedName>
</protein>
<dbReference type="Gene3D" id="2.30.110.40">
    <property type="entry name" value="Phage tail tube protein"/>
    <property type="match status" value="1"/>
</dbReference>
<sequence length="146" mass="16335">MAESIRGNKTLSGTWGELWIDGEKIFEFSKIELKVTANREEVQIGIDVDSKITGLKGEGSYTVKKVYTRAKAILESWKKGKDVRCQIIAKLKDPDAVNGQTERWSANNVWHNELPVVNWEKGGIVEEETSIGFTPSDLQNLDQIAA</sequence>
<evidence type="ECO:0000313" key="1">
    <source>
        <dbReference type="EMBL" id="GKG98175.1"/>
    </source>
</evidence>
<gene>
    <name evidence="1" type="ORF">CE91St55_01570</name>
</gene>
<dbReference type="SUPFAM" id="SSF69279">
    <property type="entry name" value="Phage tail proteins"/>
    <property type="match status" value="1"/>
</dbReference>
<name>A0AA37JGB9_9FIRM</name>
<dbReference type="EMBL" id="BQNJ01000001">
    <property type="protein sequence ID" value="GKG98175.1"/>
    <property type="molecule type" value="Genomic_DNA"/>
</dbReference>
<comment type="caution">
    <text evidence="1">The sequence shown here is derived from an EMBL/GenBank/DDBJ whole genome shotgun (WGS) entry which is preliminary data.</text>
</comment>